<evidence type="ECO:0000259" key="10">
    <source>
        <dbReference type="PROSITE" id="PS51986"/>
    </source>
</evidence>
<feature type="domain" description="GS catalytic" evidence="11">
    <location>
        <begin position="122"/>
        <end position="458"/>
    </location>
</feature>
<evidence type="ECO:0000256" key="9">
    <source>
        <dbReference type="RuleBase" id="RU000384"/>
    </source>
</evidence>
<dbReference type="SUPFAM" id="SSF55931">
    <property type="entry name" value="Glutamine synthetase/guanido kinase"/>
    <property type="match status" value="1"/>
</dbReference>
<keyword evidence="4" id="KW-0547">Nucleotide-binding</keyword>
<dbReference type="Gene3D" id="3.30.590.10">
    <property type="entry name" value="Glutamine synthetase/guanido kinase, catalytic domain"/>
    <property type="match status" value="1"/>
</dbReference>
<organism evidence="12 13">
    <name type="scientific">Fodinicurvata halophila</name>
    <dbReference type="NCBI Taxonomy" id="1419723"/>
    <lineage>
        <taxon>Bacteria</taxon>
        <taxon>Pseudomonadati</taxon>
        <taxon>Pseudomonadota</taxon>
        <taxon>Alphaproteobacteria</taxon>
        <taxon>Rhodospirillales</taxon>
        <taxon>Rhodovibrionaceae</taxon>
        <taxon>Fodinicurvata</taxon>
    </lineage>
</organism>
<keyword evidence="6" id="KW-0460">Magnesium</keyword>
<evidence type="ECO:0000313" key="12">
    <source>
        <dbReference type="EMBL" id="MFC4349984.1"/>
    </source>
</evidence>
<evidence type="ECO:0000256" key="4">
    <source>
        <dbReference type="ARBA" id="ARBA00022741"/>
    </source>
</evidence>
<dbReference type="PANTHER" id="PTHR43785:SF12">
    <property type="entry name" value="TYPE-1 GLUTAMINE SYNTHETASE 2"/>
    <property type="match status" value="1"/>
</dbReference>
<evidence type="ECO:0000313" key="13">
    <source>
        <dbReference type="Proteomes" id="UP001595799"/>
    </source>
</evidence>
<name>A0ABV8UHM8_9PROT</name>
<evidence type="ECO:0000259" key="11">
    <source>
        <dbReference type="PROSITE" id="PS51987"/>
    </source>
</evidence>
<proteinExistence type="inferred from homology"/>
<keyword evidence="3 12" id="KW-0436">Ligase</keyword>
<reference evidence="13" key="1">
    <citation type="journal article" date="2019" name="Int. J. Syst. Evol. Microbiol.">
        <title>The Global Catalogue of Microorganisms (GCM) 10K type strain sequencing project: providing services to taxonomists for standard genome sequencing and annotation.</title>
        <authorList>
            <consortium name="The Broad Institute Genomics Platform"/>
            <consortium name="The Broad Institute Genome Sequencing Center for Infectious Disease"/>
            <person name="Wu L."/>
            <person name="Ma J."/>
        </authorList>
    </citation>
    <scope>NUCLEOTIDE SEQUENCE [LARGE SCALE GENOMIC DNA]</scope>
    <source>
        <strain evidence="13">CECT 8472</strain>
    </source>
</reference>
<dbReference type="GO" id="GO:0016874">
    <property type="term" value="F:ligase activity"/>
    <property type="evidence" value="ECO:0007669"/>
    <property type="project" value="UniProtKB-KW"/>
</dbReference>
<evidence type="ECO:0000256" key="7">
    <source>
        <dbReference type="ARBA" id="ARBA00023231"/>
    </source>
</evidence>
<dbReference type="RefSeq" id="WP_382419991.1">
    <property type="nucleotide sequence ID" value="NZ_JBHSCW010000001.1"/>
</dbReference>
<dbReference type="PANTHER" id="PTHR43785">
    <property type="entry name" value="GAMMA-GLUTAMYLPUTRESCINE SYNTHETASE"/>
    <property type="match status" value="1"/>
</dbReference>
<keyword evidence="13" id="KW-1185">Reference proteome</keyword>
<accession>A0ABV8UHM8</accession>
<dbReference type="Pfam" id="PF00120">
    <property type="entry name" value="Gln-synt_C"/>
    <property type="match status" value="1"/>
</dbReference>
<evidence type="ECO:0000256" key="1">
    <source>
        <dbReference type="ARBA" id="ARBA00001946"/>
    </source>
</evidence>
<dbReference type="Proteomes" id="UP001595799">
    <property type="component" value="Unassembled WGS sequence"/>
</dbReference>
<dbReference type="Gene3D" id="3.10.20.70">
    <property type="entry name" value="Glutamine synthetase, N-terminal domain"/>
    <property type="match status" value="1"/>
</dbReference>
<comment type="function">
    <text evidence="2">Catalyzes the ATP-dependent biosynthesis of glutamine from glutamate and ammonia.</text>
</comment>
<feature type="domain" description="GS beta-grasp" evidence="10">
    <location>
        <begin position="20"/>
        <end position="115"/>
    </location>
</feature>
<keyword evidence="5" id="KW-0067">ATP-binding</keyword>
<sequence length="458" mass="50632">MPDSSANSSSESAAFLERYPETEAVDVLLADLSGVIRGKRYPVEDLEKVMQDGVAFPASVFMLDTMGHSHDPGGKGFSDGDPDCTAHPLPGSLVPVPWSNTPLAQLLLTFRNAEGDPLYFEPRNILARVLERIRELDLTPVVAFELEFYLLDRERLEGNAPQPPISPLTGLRESGTQVYGMEQVDGFSGLLRDISRACEAQNIPTGAMSAEYAPGQFEINLRHVDDALKAADDCVLFKRAVKGVARRHGHKATFMAKPYPEEAGSGMHMHVSLLDKDGRNVLDGGEDLSSPMLRHAIGGLLDLLPQSMAFLAPNVNSFRRFAPNIFVPVTRSWGFENRSVAMRVPLGPANARRIEHRVAGADANPYLALASMLAGMHHGIVNEIDPGTPHEGNASEKFDTVLPMRPRRAIEKMRRSKILPDYLGADYPSLYAECKEAEYDEFDWLISPQEYEWYLQTD</sequence>
<dbReference type="InterPro" id="IPR008147">
    <property type="entry name" value="Gln_synt_N"/>
</dbReference>
<dbReference type="SUPFAM" id="SSF54368">
    <property type="entry name" value="Glutamine synthetase, N-terminal domain"/>
    <property type="match status" value="1"/>
</dbReference>
<protein>
    <submittedName>
        <fullName evidence="12">Glutamine synthetase family protein</fullName>
        <ecNumber evidence="12">6.3.1.-</ecNumber>
    </submittedName>
</protein>
<comment type="caution">
    <text evidence="12">The sequence shown here is derived from an EMBL/GenBank/DDBJ whole genome shotgun (WGS) entry which is preliminary data.</text>
</comment>
<dbReference type="PROSITE" id="PS51987">
    <property type="entry name" value="GS_CATALYTIC"/>
    <property type="match status" value="1"/>
</dbReference>
<dbReference type="InterPro" id="IPR036651">
    <property type="entry name" value="Gln_synt_N_sf"/>
</dbReference>
<keyword evidence="7" id="KW-0535">Nitrogen fixation</keyword>
<dbReference type="InterPro" id="IPR027303">
    <property type="entry name" value="Gln_synth_gly_rich_site"/>
</dbReference>
<dbReference type="SMART" id="SM01230">
    <property type="entry name" value="Gln-synt_C"/>
    <property type="match status" value="1"/>
</dbReference>
<dbReference type="PROSITE" id="PS51986">
    <property type="entry name" value="GS_BETA_GRASP"/>
    <property type="match status" value="1"/>
</dbReference>
<evidence type="ECO:0000256" key="2">
    <source>
        <dbReference type="ARBA" id="ARBA00003117"/>
    </source>
</evidence>
<evidence type="ECO:0000256" key="5">
    <source>
        <dbReference type="ARBA" id="ARBA00022840"/>
    </source>
</evidence>
<dbReference type="PROSITE" id="PS00181">
    <property type="entry name" value="GLNA_ATP"/>
    <property type="match status" value="1"/>
</dbReference>
<comment type="similarity">
    <text evidence="8 9">Belongs to the glutamine synthetase family.</text>
</comment>
<dbReference type="EC" id="6.3.1.-" evidence="12"/>
<evidence type="ECO:0000256" key="6">
    <source>
        <dbReference type="ARBA" id="ARBA00022842"/>
    </source>
</evidence>
<dbReference type="EMBL" id="JBHSCW010000001">
    <property type="protein sequence ID" value="MFC4349984.1"/>
    <property type="molecule type" value="Genomic_DNA"/>
</dbReference>
<dbReference type="InterPro" id="IPR014746">
    <property type="entry name" value="Gln_synth/guanido_kin_cat_dom"/>
</dbReference>
<gene>
    <name evidence="12" type="ORF">ACFOW6_00355</name>
</gene>
<evidence type="ECO:0000256" key="3">
    <source>
        <dbReference type="ARBA" id="ARBA00022598"/>
    </source>
</evidence>
<dbReference type="InterPro" id="IPR008146">
    <property type="entry name" value="Gln_synth_cat_dom"/>
</dbReference>
<evidence type="ECO:0000256" key="8">
    <source>
        <dbReference type="PROSITE-ProRule" id="PRU01330"/>
    </source>
</evidence>
<comment type="cofactor">
    <cofactor evidence="1">
        <name>Mg(2+)</name>
        <dbReference type="ChEBI" id="CHEBI:18420"/>
    </cofactor>
</comment>